<keyword evidence="5" id="KW-1185">Reference proteome</keyword>
<reference evidence="3 5" key="1">
    <citation type="submission" date="2019-08" db="EMBL/GenBank/DDBJ databases">
        <title>Paraburkholderia simonii sp. nov. and P. youngii sp. nov. Brazilian and Mexican Mimosa-associated rhizobia.</title>
        <authorList>
            <person name="Mavima L."/>
            <person name="Beukes C.W."/>
            <person name="Palmer M."/>
            <person name="De Meyer S.E."/>
            <person name="James E.K."/>
            <person name="Maluk M."/>
            <person name="Avontuur J.R."/>
            <person name="Chan W.Y."/>
            <person name="Venter S.N."/>
            <person name="Steenkamp E.T."/>
        </authorList>
    </citation>
    <scope>NUCLEOTIDE SEQUENCE [LARGE SCALE GENOMIC DNA]</scope>
    <source>
        <strain evidence="3 5">JPY454</strain>
    </source>
</reference>
<dbReference type="EMBL" id="JACHDE010000002">
    <property type="protein sequence ID" value="MBB5399072.1"/>
    <property type="molecule type" value="Genomic_DNA"/>
</dbReference>
<comment type="caution">
    <text evidence="2">The sequence shown here is derived from an EMBL/GenBank/DDBJ whole genome shotgun (WGS) entry which is preliminary data.</text>
</comment>
<protein>
    <submittedName>
        <fullName evidence="3">Dabb family protein</fullName>
    </submittedName>
</protein>
<dbReference type="EMBL" id="VOMC01000046">
    <property type="protein sequence ID" value="NVI08369.1"/>
    <property type="molecule type" value="Genomic_DNA"/>
</dbReference>
<dbReference type="Gene3D" id="3.30.70.100">
    <property type="match status" value="1"/>
</dbReference>
<organism evidence="2 4">
    <name type="scientific">Paraburkholderia youngii</name>
    <dbReference type="NCBI Taxonomy" id="2782701"/>
    <lineage>
        <taxon>Bacteria</taxon>
        <taxon>Pseudomonadati</taxon>
        <taxon>Pseudomonadota</taxon>
        <taxon>Betaproteobacteria</taxon>
        <taxon>Burkholderiales</taxon>
        <taxon>Burkholderiaceae</taxon>
        <taxon>Paraburkholderia</taxon>
    </lineage>
</organism>
<evidence type="ECO:0000313" key="5">
    <source>
        <dbReference type="Proteomes" id="UP000821598"/>
    </source>
</evidence>
<proteinExistence type="predicted"/>
<feature type="domain" description="Stress-response A/B barrel" evidence="1">
    <location>
        <begin position="2"/>
        <end position="97"/>
    </location>
</feature>
<sequence>MIRHIVMWRVRGDTPAERDTASNLVKRKFEGLRGRIPGMRHLEVGLDYSGVDYACDAVLVTEFDSQEALEAYASHPEHLRVRNELGDLRTARFQVDYQADADLISDRTPEHLDAKA</sequence>
<dbReference type="PROSITE" id="PS51502">
    <property type="entry name" value="S_R_A_B_BARREL"/>
    <property type="match status" value="1"/>
</dbReference>
<reference evidence="2 4" key="2">
    <citation type="submission" date="2020-08" db="EMBL/GenBank/DDBJ databases">
        <title>Genomic Encyclopedia of Type Strains, Phase IV (KMG-V): Genome sequencing to study the core and pangenomes of soil and plant-associated prokaryotes.</title>
        <authorList>
            <person name="Whitman W."/>
        </authorList>
    </citation>
    <scope>NUCLEOTIDE SEQUENCE [LARGE SCALE GENOMIC DNA]</scope>
    <source>
        <strain evidence="2 4">JPY162</strain>
    </source>
</reference>
<evidence type="ECO:0000313" key="3">
    <source>
        <dbReference type="EMBL" id="NVI08369.1"/>
    </source>
</evidence>
<dbReference type="SUPFAM" id="SSF54909">
    <property type="entry name" value="Dimeric alpha+beta barrel"/>
    <property type="match status" value="1"/>
</dbReference>
<name>A0A7W8L254_9BURK</name>
<gene>
    <name evidence="3" type="ORF">FSB64_32470</name>
    <name evidence="2" type="ORF">HDG41_001111</name>
</gene>
<dbReference type="PANTHER" id="PTHR37832:SF1">
    <property type="entry name" value="STRESS-RESPONSE A_B BARREL DOMAIN-CONTAINING PROTEIN"/>
    <property type="match status" value="1"/>
</dbReference>
<accession>A0A7W8L254</accession>
<dbReference type="Proteomes" id="UP000592820">
    <property type="component" value="Unassembled WGS sequence"/>
</dbReference>
<dbReference type="Pfam" id="PF07876">
    <property type="entry name" value="Dabb"/>
    <property type="match status" value="1"/>
</dbReference>
<evidence type="ECO:0000313" key="4">
    <source>
        <dbReference type="Proteomes" id="UP000592820"/>
    </source>
</evidence>
<dbReference type="RefSeq" id="WP_176369091.1">
    <property type="nucleotide sequence ID" value="NZ_JACHDE010000002.1"/>
</dbReference>
<dbReference type="Proteomes" id="UP000821598">
    <property type="component" value="Unassembled WGS sequence"/>
</dbReference>
<evidence type="ECO:0000259" key="1">
    <source>
        <dbReference type="PROSITE" id="PS51502"/>
    </source>
</evidence>
<dbReference type="AlphaFoldDB" id="A0A7W8L254"/>
<evidence type="ECO:0000313" key="2">
    <source>
        <dbReference type="EMBL" id="MBB5399072.1"/>
    </source>
</evidence>
<dbReference type="InterPro" id="IPR011008">
    <property type="entry name" value="Dimeric_a/b-barrel"/>
</dbReference>
<dbReference type="InterPro" id="IPR013097">
    <property type="entry name" value="Dabb"/>
</dbReference>
<dbReference type="PANTHER" id="PTHR37832">
    <property type="entry name" value="BLL2683 PROTEIN"/>
    <property type="match status" value="1"/>
</dbReference>
<dbReference type="SMART" id="SM00886">
    <property type="entry name" value="Dabb"/>
    <property type="match status" value="1"/>
</dbReference>